<evidence type="ECO:0000313" key="1">
    <source>
        <dbReference type="EMBL" id="TET10763.1"/>
    </source>
</evidence>
<reference evidence="1 2" key="1">
    <citation type="submission" date="2019-03" db="EMBL/GenBank/DDBJ databases">
        <title>Metabolic potential of uncultured bacteria and archaea associated with petroleum seepage in deep-sea sediments.</title>
        <authorList>
            <person name="Dong X."/>
            <person name="Hubert C."/>
        </authorList>
    </citation>
    <scope>NUCLEOTIDE SEQUENCE [LARGE SCALE GENOMIC DNA]</scope>
    <source>
        <strain evidence="1">E44_bin7</strain>
    </source>
</reference>
<feature type="non-terminal residue" evidence="1">
    <location>
        <position position="130"/>
    </location>
</feature>
<accession>A0A523RYB7</accession>
<protein>
    <submittedName>
        <fullName evidence="1">Hsp20/alpha crystallin family protein</fullName>
    </submittedName>
</protein>
<evidence type="ECO:0000313" key="2">
    <source>
        <dbReference type="Proteomes" id="UP000316360"/>
    </source>
</evidence>
<name>A0A523RYB7_UNCAE</name>
<organism evidence="1 2">
    <name type="scientific">Aerophobetes bacterium</name>
    <dbReference type="NCBI Taxonomy" id="2030807"/>
    <lineage>
        <taxon>Bacteria</taxon>
        <taxon>Candidatus Aerophobota</taxon>
    </lineage>
</organism>
<sequence>MPGKEKKEEKREVEIDFGLGKMGLGGIFEGIGNLIDLASKLSEETKEVKGRGEIKGLGGKARGVYGFSVRTLAGEKPVVETFGNIKRRKEGPVIEEVREPIVDVVEEKDFVRIIAELAGVSKEDVKIKIN</sequence>
<dbReference type="Gene3D" id="2.60.40.790">
    <property type="match status" value="1"/>
</dbReference>
<comment type="caution">
    <text evidence="1">The sequence shown here is derived from an EMBL/GenBank/DDBJ whole genome shotgun (WGS) entry which is preliminary data.</text>
</comment>
<gene>
    <name evidence="1" type="ORF">E3J84_03660</name>
</gene>
<dbReference type="EMBL" id="SOKJ01000206">
    <property type="protein sequence ID" value="TET10763.1"/>
    <property type="molecule type" value="Genomic_DNA"/>
</dbReference>
<proteinExistence type="predicted"/>
<dbReference type="SUPFAM" id="SSF49764">
    <property type="entry name" value="HSP20-like chaperones"/>
    <property type="match status" value="1"/>
</dbReference>
<dbReference type="AlphaFoldDB" id="A0A523RYB7"/>
<dbReference type="Proteomes" id="UP000316360">
    <property type="component" value="Unassembled WGS sequence"/>
</dbReference>
<dbReference type="InterPro" id="IPR008978">
    <property type="entry name" value="HSP20-like_chaperone"/>
</dbReference>
<dbReference type="CDD" id="cd06464">
    <property type="entry name" value="ACD_sHsps-like"/>
    <property type="match status" value="1"/>
</dbReference>